<dbReference type="GO" id="GO:0006270">
    <property type="term" value="P:DNA replication initiation"/>
    <property type="evidence" value="ECO:0007669"/>
    <property type="project" value="TreeGrafter"/>
</dbReference>
<dbReference type="GO" id="GO:1990077">
    <property type="term" value="C:primosome complex"/>
    <property type="evidence" value="ECO:0007669"/>
    <property type="project" value="UniProtKB-UniRule"/>
</dbReference>
<dbReference type="GO" id="GO:0006269">
    <property type="term" value="P:DNA replication, synthesis of primer"/>
    <property type="evidence" value="ECO:0007669"/>
    <property type="project" value="UniProtKB-KW"/>
</dbReference>
<dbReference type="InterPro" id="IPR005259">
    <property type="entry name" value="PriA"/>
</dbReference>
<dbReference type="Pfam" id="PF17764">
    <property type="entry name" value="PriA_3primeBD"/>
    <property type="match status" value="1"/>
</dbReference>
<dbReference type="SUPFAM" id="SSF52540">
    <property type="entry name" value="P-loop containing nucleoside triphosphate hydrolases"/>
    <property type="match status" value="1"/>
</dbReference>
<comment type="caution">
    <text evidence="8">As this protein does not have any detectable helicase domains, it probably does not have helicase activity.</text>
</comment>
<feature type="binding site" evidence="8">
    <location>
        <position position="431"/>
    </location>
    <ligand>
        <name>Zn(2+)</name>
        <dbReference type="ChEBI" id="CHEBI:29105"/>
        <label>2</label>
    </ligand>
</feature>
<dbReference type="Gene3D" id="3.40.1440.60">
    <property type="entry name" value="PriA, 3(prime) DNA-binding domain"/>
    <property type="match status" value="1"/>
</dbReference>
<evidence type="ECO:0000256" key="4">
    <source>
        <dbReference type="ARBA" id="ARBA00022741"/>
    </source>
</evidence>
<keyword evidence="7 8" id="KW-0238">DNA-binding</keyword>
<evidence type="ECO:0000313" key="11">
    <source>
        <dbReference type="Proteomes" id="UP000324726"/>
    </source>
</evidence>
<dbReference type="GO" id="GO:0043138">
    <property type="term" value="F:3'-5' DNA helicase activity"/>
    <property type="evidence" value="ECO:0007669"/>
    <property type="project" value="TreeGrafter"/>
</dbReference>
<dbReference type="GO" id="GO:0003677">
    <property type="term" value="F:DNA binding"/>
    <property type="evidence" value="ECO:0007669"/>
    <property type="project" value="UniProtKB-UniRule"/>
</dbReference>
<dbReference type="RefSeq" id="WP_148811779.1">
    <property type="nucleotide sequence ID" value="NZ_VSZI01000001.1"/>
</dbReference>
<evidence type="ECO:0000256" key="6">
    <source>
        <dbReference type="ARBA" id="ARBA00022840"/>
    </source>
</evidence>
<dbReference type="InterPro" id="IPR042115">
    <property type="entry name" value="PriA_3primeBD_sf"/>
</dbReference>
<feature type="binding site" evidence="8">
    <location>
        <position position="451"/>
    </location>
    <ligand>
        <name>Zn(2+)</name>
        <dbReference type="ChEBI" id="CHEBI:29105"/>
        <label>2</label>
    </ligand>
</feature>
<comment type="similarity">
    <text evidence="8">Belongs to the helicase family. PriA subfamily.</text>
</comment>
<organism evidence="10 11">
    <name type="scientific">Corynebacterium urealyticum</name>
    <dbReference type="NCBI Taxonomy" id="43771"/>
    <lineage>
        <taxon>Bacteria</taxon>
        <taxon>Bacillati</taxon>
        <taxon>Actinomycetota</taxon>
        <taxon>Actinomycetes</taxon>
        <taxon>Mycobacteriales</taxon>
        <taxon>Corynebacteriaceae</taxon>
        <taxon>Corynebacterium</taxon>
    </lineage>
</organism>
<dbReference type="GO" id="GO:0008270">
    <property type="term" value="F:zinc ion binding"/>
    <property type="evidence" value="ECO:0007669"/>
    <property type="project" value="UniProtKB-UniRule"/>
</dbReference>
<feature type="binding site" evidence="8">
    <location>
        <position position="463"/>
    </location>
    <ligand>
        <name>Zn(2+)</name>
        <dbReference type="ChEBI" id="CHEBI:29105"/>
        <label>1</label>
    </ligand>
</feature>
<keyword evidence="2 8" id="KW-0235">DNA replication</keyword>
<evidence type="ECO:0000256" key="2">
    <source>
        <dbReference type="ARBA" id="ARBA00022705"/>
    </source>
</evidence>
<feature type="binding site" evidence="8">
    <location>
        <position position="419"/>
    </location>
    <ligand>
        <name>Zn(2+)</name>
        <dbReference type="ChEBI" id="CHEBI:29105"/>
        <label>1</label>
    </ligand>
</feature>
<dbReference type="HAMAP" id="MF_00983">
    <property type="entry name" value="PriA"/>
    <property type="match status" value="1"/>
</dbReference>
<sequence length="712" mass="76248">MNTTAQPAAANPGDRELLAARAGRGPRRIARVLPLVGVPHLDRLFDYEVPTEMDADAQAGVRVRIRFNGRLVDGFIIERRSSSDHSGKLRPLERVISPIRLLPEHMWRLVNQLAERAAGTRADVLRAAIPPRHASAEKAGLFAGGKAWEDLYSTLEPVAELRTQARSDAESALGKYHFGPRFLAALLDEGAAPRMSLLTAPGDDDARLAAVLAAATAWAGKSALVIAPHQRLVDRVSEALAAWTSTEQVLQMTAAESSHVRYRRFLSIVLGQARIVVGTRNAVFAPLKDLGLVVVLGEGDDSLVDPRAPYLHAREVAKARSQGESAALAIIGHHRTAEVQQWVAAGELASIRPTPETLREQLPWIRGLGDTERQLEAESHSPGSRLPALAFATIRETLDADGTVLVQVPRRGYAPALACARCRTPARCRNCNGPLELPQANDHSAPACRWCGHLHPTFTCTNCGNHALRMSVVGHDRTAEELGRAFPGVPVTVSGGEQVKTSVPPGRRIVVATPGSEPILRAAGTPPQQPNGHYGALIVLDPWAPLTRADLRAEENALRQWMGAAALVAPREAGGRVIVAGDYRLSAIQQLIRWNPDAAAAAELASRVEAEFPPAAVVAVVDGIPASLAELEESWELPESAELLGPVELPSGVRLPAGLSSGHADEARRLIIRVPHSDALTLGSALKSAVAVRSSQRHSAPLRVVMDPVRIG</sequence>
<feature type="binding site" evidence="8">
    <location>
        <position position="460"/>
    </location>
    <ligand>
        <name>Zn(2+)</name>
        <dbReference type="ChEBI" id="CHEBI:29105"/>
        <label>1</label>
    </ligand>
</feature>
<comment type="caution">
    <text evidence="10">The sequence shown here is derived from an EMBL/GenBank/DDBJ whole genome shotgun (WGS) entry which is preliminary data.</text>
</comment>
<keyword evidence="5 8" id="KW-0862">Zinc</keyword>
<evidence type="ECO:0000256" key="8">
    <source>
        <dbReference type="HAMAP-Rule" id="MF_00983"/>
    </source>
</evidence>
<dbReference type="InterPro" id="IPR027417">
    <property type="entry name" value="P-loop_NTPase"/>
</dbReference>
<comment type="cofactor">
    <cofactor evidence="8">
        <name>Zn(2+)</name>
        <dbReference type="ChEBI" id="CHEBI:29105"/>
    </cofactor>
    <text evidence="8">Binds 2 zinc ions per subunit.</text>
</comment>
<evidence type="ECO:0000259" key="9">
    <source>
        <dbReference type="Pfam" id="PF17764"/>
    </source>
</evidence>
<keyword evidence="3 8" id="KW-0479">Metal-binding</keyword>
<dbReference type="GO" id="GO:0006310">
    <property type="term" value="P:DNA recombination"/>
    <property type="evidence" value="ECO:0007669"/>
    <property type="project" value="InterPro"/>
</dbReference>
<protein>
    <recommendedName>
        <fullName evidence="8">Probable replication restart protein PriA</fullName>
    </recommendedName>
    <alternativeName>
        <fullName evidence="8">Putative ATP-dependent DNA helicase PriA</fullName>
    </alternativeName>
</protein>
<dbReference type="AlphaFoldDB" id="A0A5D4FVR8"/>
<comment type="function">
    <text evidence="8">Initiates the restart of stalled replication forks, which reloads the replicative helicase on sites other than the origin of replication. Recognizes and binds to abandoned replication forks and remodels them to uncover a helicase loading site. Promotes assembly of the primosome at these replication forks.</text>
</comment>
<feature type="binding site" evidence="8">
    <location>
        <position position="428"/>
    </location>
    <ligand>
        <name>Zn(2+)</name>
        <dbReference type="ChEBI" id="CHEBI:29105"/>
        <label>2</label>
    </ligand>
</feature>
<dbReference type="Proteomes" id="UP000324726">
    <property type="component" value="Unassembled WGS sequence"/>
</dbReference>
<evidence type="ECO:0000256" key="5">
    <source>
        <dbReference type="ARBA" id="ARBA00022833"/>
    </source>
</evidence>
<comment type="subunit">
    <text evidence="8">Component of the replication restart primosome.</text>
</comment>
<accession>A0A5D4FVR8</accession>
<evidence type="ECO:0000256" key="3">
    <source>
        <dbReference type="ARBA" id="ARBA00022723"/>
    </source>
</evidence>
<evidence type="ECO:0000256" key="1">
    <source>
        <dbReference type="ARBA" id="ARBA00022515"/>
    </source>
</evidence>
<evidence type="ECO:0000313" key="10">
    <source>
        <dbReference type="EMBL" id="TYR20088.1"/>
    </source>
</evidence>
<gene>
    <name evidence="8" type="primary">priA</name>
    <name evidence="10" type="ORF">FYJ87_03665</name>
</gene>
<dbReference type="PANTHER" id="PTHR30580">
    <property type="entry name" value="PRIMOSOMAL PROTEIN N"/>
    <property type="match status" value="1"/>
</dbReference>
<dbReference type="GO" id="GO:0005524">
    <property type="term" value="F:ATP binding"/>
    <property type="evidence" value="ECO:0007669"/>
    <property type="project" value="UniProtKB-UniRule"/>
</dbReference>
<reference evidence="10 11" key="1">
    <citation type="submission" date="2019-08" db="EMBL/GenBank/DDBJ databases">
        <title>Draft genome of C. urealyticum strain VH4248.</title>
        <authorList>
            <person name="Navas J."/>
        </authorList>
    </citation>
    <scope>NUCLEOTIDE SEQUENCE [LARGE SCALE GENOMIC DNA]</scope>
    <source>
        <strain evidence="10 11">VH4248</strain>
    </source>
</reference>
<dbReference type="Gene3D" id="3.40.50.300">
    <property type="entry name" value="P-loop containing nucleotide triphosphate hydrolases"/>
    <property type="match status" value="1"/>
</dbReference>
<dbReference type="InterPro" id="IPR041222">
    <property type="entry name" value="PriA_3primeBD"/>
</dbReference>
<dbReference type="NCBIfam" id="NF011455">
    <property type="entry name" value="PRK14873.1-5"/>
    <property type="match status" value="1"/>
</dbReference>
<keyword evidence="4 8" id="KW-0547">Nucleotide-binding</keyword>
<keyword evidence="1 8" id="KW-0639">Primosome</keyword>
<feature type="binding site" evidence="8">
    <location>
        <position position="448"/>
    </location>
    <ligand>
        <name>Zn(2+)</name>
        <dbReference type="ChEBI" id="CHEBI:29105"/>
        <label>2</label>
    </ligand>
</feature>
<feature type="binding site" evidence="8">
    <location>
        <position position="422"/>
    </location>
    <ligand>
        <name>Zn(2+)</name>
        <dbReference type="ChEBI" id="CHEBI:29105"/>
        <label>1</label>
    </ligand>
</feature>
<dbReference type="EMBL" id="VSZI01000001">
    <property type="protein sequence ID" value="TYR20088.1"/>
    <property type="molecule type" value="Genomic_DNA"/>
</dbReference>
<proteinExistence type="inferred from homology"/>
<name>A0A5D4FVR8_9CORY</name>
<evidence type="ECO:0000256" key="7">
    <source>
        <dbReference type="ARBA" id="ARBA00023125"/>
    </source>
</evidence>
<keyword evidence="6 8" id="KW-0067">ATP-binding</keyword>
<feature type="domain" description="Primosomal protein N' 3' DNA-binding" evidence="9">
    <location>
        <begin position="36"/>
        <end position="130"/>
    </location>
</feature>
<dbReference type="PANTHER" id="PTHR30580:SF0">
    <property type="entry name" value="PRIMOSOMAL PROTEIN N"/>
    <property type="match status" value="1"/>
</dbReference>
<dbReference type="GO" id="GO:0006302">
    <property type="term" value="P:double-strand break repair"/>
    <property type="evidence" value="ECO:0007669"/>
    <property type="project" value="InterPro"/>
</dbReference>